<dbReference type="PANTHER" id="PTHR36838:SF3">
    <property type="entry name" value="TRANSPORTER AUXIN EFFLUX CARRIER EC FAMILY"/>
    <property type="match status" value="1"/>
</dbReference>
<keyword evidence="2" id="KW-1133">Transmembrane helix</keyword>
<feature type="transmembrane region" description="Helical" evidence="2">
    <location>
        <begin position="261"/>
        <end position="280"/>
    </location>
</feature>
<proteinExistence type="predicted"/>
<feature type="transmembrane region" description="Helical" evidence="2">
    <location>
        <begin position="203"/>
        <end position="225"/>
    </location>
</feature>
<dbReference type="RefSeq" id="WP_376885380.1">
    <property type="nucleotide sequence ID" value="NZ_JBHUHR010000022.1"/>
</dbReference>
<evidence type="ECO:0000313" key="4">
    <source>
        <dbReference type="Proteomes" id="UP001597361"/>
    </source>
</evidence>
<keyword evidence="4" id="KW-1185">Reference proteome</keyword>
<keyword evidence="2" id="KW-0472">Membrane</keyword>
<feature type="transmembrane region" description="Helical" evidence="2">
    <location>
        <begin position="33"/>
        <end position="54"/>
    </location>
</feature>
<feature type="transmembrane region" description="Helical" evidence="2">
    <location>
        <begin position="171"/>
        <end position="191"/>
    </location>
</feature>
<feature type="transmembrane region" description="Helical" evidence="2">
    <location>
        <begin position="6"/>
        <end position="21"/>
    </location>
</feature>
<feature type="transmembrane region" description="Helical" evidence="2">
    <location>
        <begin position="131"/>
        <end position="150"/>
    </location>
</feature>
<dbReference type="PANTHER" id="PTHR36838">
    <property type="entry name" value="AUXIN EFFLUX CARRIER FAMILY PROTEIN"/>
    <property type="match status" value="1"/>
</dbReference>
<comment type="caution">
    <text evidence="3">The sequence shown here is derived from an EMBL/GenBank/DDBJ whole genome shotgun (WGS) entry which is preliminary data.</text>
</comment>
<evidence type="ECO:0000313" key="3">
    <source>
        <dbReference type="EMBL" id="MFD2034851.1"/>
    </source>
</evidence>
<feature type="transmembrane region" description="Helical" evidence="2">
    <location>
        <begin position="60"/>
        <end position="85"/>
    </location>
</feature>
<reference evidence="4" key="1">
    <citation type="journal article" date="2019" name="Int. J. Syst. Evol. Microbiol.">
        <title>The Global Catalogue of Microorganisms (GCM) 10K type strain sequencing project: providing services to taxonomists for standard genome sequencing and annotation.</title>
        <authorList>
            <consortium name="The Broad Institute Genomics Platform"/>
            <consortium name="The Broad Institute Genome Sequencing Center for Infectious Disease"/>
            <person name="Wu L."/>
            <person name="Ma J."/>
        </authorList>
    </citation>
    <scope>NUCLEOTIDE SEQUENCE [LARGE SCALE GENOMIC DNA]</scope>
    <source>
        <strain evidence="4">CGMCC 1.15180</strain>
    </source>
</reference>
<feature type="transmembrane region" description="Helical" evidence="2">
    <location>
        <begin position="301"/>
        <end position="325"/>
    </location>
</feature>
<name>A0ABW4VL76_9BACT</name>
<evidence type="ECO:0000256" key="2">
    <source>
        <dbReference type="SAM" id="Phobius"/>
    </source>
</evidence>
<feature type="transmembrane region" description="Helical" evidence="2">
    <location>
        <begin position="97"/>
        <end position="119"/>
    </location>
</feature>
<sequence>MSVALQKTLSLILLIILGLFLKRKFTTADQNKGIKTIILDIALPAMIFVALLKIEINPDLLILPILALVFNILMLLFTRYAMLVFGIESNTATMRTLMLLIPSLAPGLTCFPFIVEYLGDDVLAWAALSDMGNKVFVLIAAYMLAMSWFYKNHRLKSRSNTQKVKELLVSMIKEPINMVIISAIILLGIGVNLESMPVFVSDAILMMKNMMTPLVLLFIGIAVVFKWQQLRMITALLVFRAGFVFILSGLFVLLVPLPNEAAVLLAVVFPQSAVSFWPFAHMSAVRSLELKNKDLEKKPTFDLELGINILAVSMPFSTLLVLGIFTSDSYFTNPYHVLLFGAIMLSMAVVPKVIQWLKSTDIGLDSLNEKQLDDSTVE</sequence>
<feature type="transmembrane region" description="Helical" evidence="2">
    <location>
        <begin position="237"/>
        <end position="255"/>
    </location>
</feature>
<feature type="transmembrane region" description="Helical" evidence="2">
    <location>
        <begin position="337"/>
        <end position="354"/>
    </location>
</feature>
<organism evidence="3 4">
    <name type="scientific">Belliella marina</name>
    <dbReference type="NCBI Taxonomy" id="1644146"/>
    <lineage>
        <taxon>Bacteria</taxon>
        <taxon>Pseudomonadati</taxon>
        <taxon>Bacteroidota</taxon>
        <taxon>Cytophagia</taxon>
        <taxon>Cytophagales</taxon>
        <taxon>Cyclobacteriaceae</taxon>
        <taxon>Belliella</taxon>
    </lineage>
</organism>
<dbReference type="EMBL" id="JBHUHR010000022">
    <property type="protein sequence ID" value="MFD2034851.1"/>
    <property type="molecule type" value="Genomic_DNA"/>
</dbReference>
<protein>
    <submittedName>
        <fullName evidence="3">AEC family transporter</fullName>
    </submittedName>
</protein>
<evidence type="ECO:0000256" key="1">
    <source>
        <dbReference type="ARBA" id="ARBA00022448"/>
    </source>
</evidence>
<dbReference type="Proteomes" id="UP001597361">
    <property type="component" value="Unassembled WGS sequence"/>
</dbReference>
<keyword evidence="1" id="KW-0813">Transport</keyword>
<keyword evidence="2" id="KW-0812">Transmembrane</keyword>
<gene>
    <name evidence="3" type="ORF">ACFSKL_08625</name>
</gene>
<accession>A0ABW4VL76</accession>